<feature type="transmembrane region" description="Helical" evidence="1">
    <location>
        <begin position="110"/>
        <end position="134"/>
    </location>
</feature>
<evidence type="ECO:0000313" key="3">
    <source>
        <dbReference type="Proteomes" id="UP001501495"/>
    </source>
</evidence>
<keyword evidence="1" id="KW-1133">Transmembrane helix</keyword>
<name>A0ABP7XCY9_9ACTN</name>
<proteinExistence type="predicted"/>
<feature type="transmembrane region" description="Helical" evidence="1">
    <location>
        <begin position="36"/>
        <end position="62"/>
    </location>
</feature>
<feature type="transmembrane region" description="Helical" evidence="1">
    <location>
        <begin position="74"/>
        <end position="98"/>
    </location>
</feature>
<protein>
    <recommendedName>
        <fullName evidence="4">Major facilitator superfamily (MFS) profile domain-containing protein</fullName>
    </recommendedName>
</protein>
<evidence type="ECO:0008006" key="4">
    <source>
        <dbReference type="Google" id="ProtNLM"/>
    </source>
</evidence>
<evidence type="ECO:0000313" key="2">
    <source>
        <dbReference type="EMBL" id="GAA4111651.1"/>
    </source>
</evidence>
<dbReference type="RefSeq" id="WP_344731889.1">
    <property type="nucleotide sequence ID" value="NZ_BAAAZH010000006.1"/>
</dbReference>
<dbReference type="Proteomes" id="UP001501495">
    <property type="component" value="Unassembled WGS sequence"/>
</dbReference>
<dbReference type="EMBL" id="BAAAZH010000006">
    <property type="protein sequence ID" value="GAA4111651.1"/>
    <property type="molecule type" value="Genomic_DNA"/>
</dbReference>
<organism evidence="2 3">
    <name type="scientific">Nocardioides fonticola</name>
    <dbReference type="NCBI Taxonomy" id="450363"/>
    <lineage>
        <taxon>Bacteria</taxon>
        <taxon>Bacillati</taxon>
        <taxon>Actinomycetota</taxon>
        <taxon>Actinomycetes</taxon>
        <taxon>Propionibacteriales</taxon>
        <taxon>Nocardioidaceae</taxon>
        <taxon>Nocardioides</taxon>
    </lineage>
</organism>
<accession>A0ABP7XCY9</accession>
<reference evidence="3" key="1">
    <citation type="journal article" date="2019" name="Int. J. Syst. Evol. Microbiol.">
        <title>The Global Catalogue of Microorganisms (GCM) 10K type strain sequencing project: providing services to taxonomists for standard genome sequencing and annotation.</title>
        <authorList>
            <consortium name="The Broad Institute Genomics Platform"/>
            <consortium name="The Broad Institute Genome Sequencing Center for Infectious Disease"/>
            <person name="Wu L."/>
            <person name="Ma J."/>
        </authorList>
    </citation>
    <scope>NUCLEOTIDE SEQUENCE [LARGE SCALE GENOMIC DNA]</scope>
    <source>
        <strain evidence="3">JCM 16703</strain>
    </source>
</reference>
<gene>
    <name evidence="2" type="ORF">GCM10022215_07530</name>
</gene>
<keyword evidence="1" id="KW-0472">Membrane</keyword>
<sequence>MSIHHDTTSSTSSSALDRHAVLERQKQQFGGIKPGAAFFGWLSALGLTVILSAFVVATGATIDLVPDGTDSGQIGWDGVLLVVAVVLVSFVAGGYVAGRMARFDGARQGLAVFGWTVVMSVVLAVLGAIAGAKFNLLDQIDSFPRIPSDLGELTLQAGAALVGVVLAAALGSVLGGVAGMNYHRRIDIAGLGR</sequence>
<comment type="caution">
    <text evidence="2">The sequence shown here is derived from an EMBL/GenBank/DDBJ whole genome shotgun (WGS) entry which is preliminary data.</text>
</comment>
<keyword evidence="3" id="KW-1185">Reference proteome</keyword>
<evidence type="ECO:0000256" key="1">
    <source>
        <dbReference type="SAM" id="Phobius"/>
    </source>
</evidence>
<keyword evidence="1" id="KW-0812">Transmembrane</keyword>
<feature type="transmembrane region" description="Helical" evidence="1">
    <location>
        <begin position="154"/>
        <end position="178"/>
    </location>
</feature>